<proteinExistence type="predicted"/>
<evidence type="ECO:0000313" key="3">
    <source>
        <dbReference type="Proteomes" id="UP000309016"/>
    </source>
</evidence>
<feature type="transmembrane region" description="Helical" evidence="1">
    <location>
        <begin position="133"/>
        <end position="150"/>
    </location>
</feature>
<feature type="transmembrane region" description="Helical" evidence="1">
    <location>
        <begin position="362"/>
        <end position="382"/>
    </location>
</feature>
<dbReference type="KEGG" id="afla:FHG64_00480"/>
<feature type="transmembrane region" description="Helical" evidence="1">
    <location>
        <begin position="394"/>
        <end position="412"/>
    </location>
</feature>
<protein>
    <recommendedName>
        <fullName evidence="4">O-antigen ligase family protein</fullName>
    </recommendedName>
</protein>
<organism evidence="2 3">
    <name type="scientific">Antarcticibacterium flavum</name>
    <dbReference type="NCBI Taxonomy" id="2058175"/>
    <lineage>
        <taxon>Bacteria</taxon>
        <taxon>Pseudomonadati</taxon>
        <taxon>Bacteroidota</taxon>
        <taxon>Flavobacteriia</taxon>
        <taxon>Flavobacteriales</taxon>
        <taxon>Flavobacteriaceae</taxon>
        <taxon>Antarcticibacterium</taxon>
    </lineage>
</organism>
<name>A0A5B7X053_9FLAO</name>
<feature type="transmembrane region" description="Helical" evidence="1">
    <location>
        <begin position="24"/>
        <end position="42"/>
    </location>
</feature>
<gene>
    <name evidence="2" type="ORF">FHG64_00480</name>
</gene>
<keyword evidence="1" id="KW-1133">Transmembrane helix</keyword>
<feature type="transmembrane region" description="Helical" evidence="1">
    <location>
        <begin position="77"/>
        <end position="94"/>
    </location>
</feature>
<feature type="transmembrane region" description="Helical" evidence="1">
    <location>
        <begin position="212"/>
        <end position="230"/>
    </location>
</feature>
<evidence type="ECO:0008006" key="4">
    <source>
        <dbReference type="Google" id="ProtNLM"/>
    </source>
</evidence>
<dbReference type="EMBL" id="CP040812">
    <property type="protein sequence ID" value="QCY67991.1"/>
    <property type="molecule type" value="Genomic_DNA"/>
</dbReference>
<feature type="transmembrane region" description="Helical" evidence="1">
    <location>
        <begin position="257"/>
        <end position="275"/>
    </location>
</feature>
<accession>A0A5B7X053</accession>
<sequence length="437" mass="48135">MAATYALHTENLQETSLLFLKRGIWLYFFLLIFEGALRKWFLPGLADPLLLIRDPLAIFLLFQSVQKNLWHPGIFEKIMWGLTILALITTLLIGHGNLTVAAFGLRITLIHFPLIFLIGTLFNKGDVIEIGKILLWINIAMTVLVAIQFYSPQSAWVNLGIGGNLEGSGFSGAAGFYRVPGTFSFTNGLALFYGLAAAFIFYFWLEEEKKQVSKILLIVSTLALLSAIPLSVSRTVLFQIMLTFIFMVKISGNNIRILPKIGIVVLAIGLMFTIMKDISFFQTASTVFTERFTVANKVEGGMEGVFVDRFLGGMYSAITDESFSFWGMGLGMGTNAGTKLLTGTNDIYLISEGEWGRLVGEMGVIIGFSVILIRISLVLHLLKKAWGTIGNGNVLPWMLLSFGMILILQGQWSQPTNLGFSVLTGGLIIASLKNNEG</sequence>
<feature type="transmembrane region" description="Helical" evidence="1">
    <location>
        <begin position="100"/>
        <end position="121"/>
    </location>
</feature>
<evidence type="ECO:0000256" key="1">
    <source>
        <dbReference type="SAM" id="Phobius"/>
    </source>
</evidence>
<feature type="transmembrane region" description="Helical" evidence="1">
    <location>
        <begin position="185"/>
        <end position="205"/>
    </location>
</feature>
<keyword evidence="3" id="KW-1185">Reference proteome</keyword>
<dbReference type="Proteomes" id="UP000309016">
    <property type="component" value="Chromosome"/>
</dbReference>
<dbReference type="OrthoDB" id="1491081at2"/>
<keyword evidence="1" id="KW-0812">Transmembrane</keyword>
<evidence type="ECO:0000313" key="2">
    <source>
        <dbReference type="EMBL" id="QCY67991.1"/>
    </source>
</evidence>
<keyword evidence="1" id="KW-0472">Membrane</keyword>
<reference evidence="2 3" key="1">
    <citation type="submission" date="2019-06" db="EMBL/GenBank/DDBJ databases">
        <title>Complete genome sequence of Antarcticibacterium flavum KCTC 52984T from an Antarctic marine sediment.</title>
        <authorList>
            <person name="Lee Y.M."/>
            <person name="Shin S.C."/>
        </authorList>
    </citation>
    <scope>NUCLEOTIDE SEQUENCE [LARGE SCALE GENOMIC DNA]</scope>
    <source>
        <strain evidence="2 3">KCTC 52984</strain>
    </source>
</reference>
<dbReference type="AlphaFoldDB" id="A0A5B7X053"/>